<dbReference type="Gene3D" id="1.10.10.10">
    <property type="entry name" value="Winged helix-like DNA-binding domain superfamily/Winged helix DNA-binding domain"/>
    <property type="match status" value="1"/>
</dbReference>
<proteinExistence type="inferred from homology"/>
<evidence type="ECO:0000313" key="7">
    <source>
        <dbReference type="EMBL" id="HIY77503.1"/>
    </source>
</evidence>
<evidence type="ECO:0000256" key="3">
    <source>
        <dbReference type="ARBA" id="ARBA00023016"/>
    </source>
</evidence>
<dbReference type="InterPro" id="IPR029016">
    <property type="entry name" value="GAF-like_dom_sf"/>
</dbReference>
<keyword evidence="4 5" id="KW-0804">Transcription</keyword>
<organism evidence="7 8">
    <name type="scientific">Candidatus Borkfalkia excrementavium</name>
    <dbReference type="NCBI Taxonomy" id="2838505"/>
    <lineage>
        <taxon>Bacteria</taxon>
        <taxon>Bacillati</taxon>
        <taxon>Bacillota</taxon>
        <taxon>Clostridia</taxon>
        <taxon>Christensenellales</taxon>
        <taxon>Christensenellaceae</taxon>
        <taxon>Candidatus Borkfalkia</taxon>
    </lineage>
</organism>
<dbReference type="InterPro" id="IPR036390">
    <property type="entry name" value="WH_DNA-bd_sf"/>
</dbReference>
<dbReference type="AlphaFoldDB" id="A0A9D2CE74"/>
<dbReference type="GO" id="GO:0003677">
    <property type="term" value="F:DNA binding"/>
    <property type="evidence" value="ECO:0007669"/>
    <property type="project" value="InterPro"/>
</dbReference>
<dbReference type="EMBL" id="DXCO01000004">
    <property type="protein sequence ID" value="HIY77503.1"/>
    <property type="molecule type" value="Genomic_DNA"/>
</dbReference>
<comment type="function">
    <text evidence="5">Negative regulator of class I heat shock genes (grpE-dnaK-dnaJ and groELS operons). Prevents heat-shock induction of these operons.</text>
</comment>
<evidence type="ECO:0000259" key="6">
    <source>
        <dbReference type="Pfam" id="PF01628"/>
    </source>
</evidence>
<feature type="domain" description="Heat-inducible transcription repressor HrcA C-terminal" evidence="6">
    <location>
        <begin position="105"/>
        <end position="322"/>
    </location>
</feature>
<dbReference type="SUPFAM" id="SSF46785">
    <property type="entry name" value="Winged helix' DNA-binding domain"/>
    <property type="match status" value="1"/>
</dbReference>
<evidence type="ECO:0000256" key="4">
    <source>
        <dbReference type="ARBA" id="ARBA00023163"/>
    </source>
</evidence>
<comment type="caution">
    <text evidence="7">The sequence shown here is derived from an EMBL/GenBank/DDBJ whole genome shotgun (WGS) entry which is preliminary data.</text>
</comment>
<dbReference type="Gene3D" id="3.30.390.60">
    <property type="entry name" value="Heat-inducible transcription repressor hrca homolog, domain 3"/>
    <property type="match status" value="1"/>
</dbReference>
<keyword evidence="2 5" id="KW-0805">Transcription regulation</keyword>
<name>A0A9D2CE74_9FIRM</name>
<dbReference type="Proteomes" id="UP000824135">
    <property type="component" value="Unassembled WGS sequence"/>
</dbReference>
<evidence type="ECO:0000256" key="5">
    <source>
        <dbReference type="HAMAP-Rule" id="MF_00081"/>
    </source>
</evidence>
<evidence type="ECO:0000256" key="1">
    <source>
        <dbReference type="ARBA" id="ARBA00022491"/>
    </source>
</evidence>
<comment type="similarity">
    <text evidence="5">Belongs to the HrcA family.</text>
</comment>
<dbReference type="GO" id="GO:0045892">
    <property type="term" value="P:negative regulation of DNA-templated transcription"/>
    <property type="evidence" value="ECO:0007669"/>
    <property type="project" value="UniProtKB-UniRule"/>
</dbReference>
<dbReference type="InterPro" id="IPR023120">
    <property type="entry name" value="WHTH_transcript_rep_HrcA_IDD"/>
</dbReference>
<keyword evidence="1 5" id="KW-0678">Repressor</keyword>
<protein>
    <recommendedName>
        <fullName evidence="5">Heat-inducible transcription repressor HrcA</fullName>
    </recommendedName>
</protein>
<reference evidence="7" key="2">
    <citation type="submission" date="2021-04" db="EMBL/GenBank/DDBJ databases">
        <authorList>
            <person name="Gilroy R."/>
        </authorList>
    </citation>
    <scope>NUCLEOTIDE SEQUENCE</scope>
    <source>
        <strain evidence="7">CHK199-9574</strain>
    </source>
</reference>
<reference evidence="7" key="1">
    <citation type="journal article" date="2021" name="PeerJ">
        <title>Extensive microbial diversity within the chicken gut microbiome revealed by metagenomics and culture.</title>
        <authorList>
            <person name="Gilroy R."/>
            <person name="Ravi A."/>
            <person name="Getino M."/>
            <person name="Pursley I."/>
            <person name="Horton D.L."/>
            <person name="Alikhan N.F."/>
            <person name="Baker D."/>
            <person name="Gharbi K."/>
            <person name="Hall N."/>
            <person name="Watson M."/>
            <person name="Adriaenssens E.M."/>
            <person name="Foster-Nyarko E."/>
            <person name="Jarju S."/>
            <person name="Secka A."/>
            <person name="Antonio M."/>
            <person name="Oren A."/>
            <person name="Chaudhuri R.R."/>
            <person name="La Ragione R."/>
            <person name="Hildebrand F."/>
            <person name="Pallen M.J."/>
        </authorList>
    </citation>
    <scope>NUCLEOTIDE SEQUENCE</scope>
    <source>
        <strain evidence="7">CHK199-9574</strain>
    </source>
</reference>
<dbReference type="Pfam" id="PF01628">
    <property type="entry name" value="HrcA"/>
    <property type="match status" value="1"/>
</dbReference>
<sequence length="356" mass="39785">MKMSDRKKKILQIVVDEYINTAVPVSSKVITEKHLTDISSATVRNELASLEELGYLTQFHTSGGRVPSPQAYRFYIEELMEKGNLSESDLDYIEKSFSGKSNDVEHLIKNVSKVISDLTDYTSVAITPHADAETVKSLALLPCGDQKALLVIMTSERILRDSFIDIPEHMSDEELESASKMIGKLFEGKALSDIREVEEEVLADFGQYRQVMHEVIDALKSYTRPRDEDVVLTGADKIFNHPEYEDIDNVKNFLTVISSKDRLADLIEGDDEIQINVKIGSCDDKDMPDDCSVVSATYLAGGKNLGTYGVIGPIRMDYPKVITVLENVGKALEELIDNKYGKKDGNKDECGRKKDE</sequence>
<dbReference type="SUPFAM" id="SSF55781">
    <property type="entry name" value="GAF domain-like"/>
    <property type="match status" value="1"/>
</dbReference>
<dbReference type="PIRSF" id="PIRSF005485">
    <property type="entry name" value="HrcA"/>
    <property type="match status" value="1"/>
</dbReference>
<dbReference type="HAMAP" id="MF_00081">
    <property type="entry name" value="HrcA"/>
    <property type="match status" value="1"/>
</dbReference>
<dbReference type="PANTHER" id="PTHR34824:SF1">
    <property type="entry name" value="HEAT-INDUCIBLE TRANSCRIPTION REPRESSOR HRCA"/>
    <property type="match status" value="1"/>
</dbReference>
<dbReference type="InterPro" id="IPR021153">
    <property type="entry name" value="HrcA_C"/>
</dbReference>
<evidence type="ECO:0000313" key="8">
    <source>
        <dbReference type="Proteomes" id="UP000824135"/>
    </source>
</evidence>
<dbReference type="Gene3D" id="3.30.450.40">
    <property type="match status" value="1"/>
</dbReference>
<dbReference type="NCBIfam" id="TIGR00331">
    <property type="entry name" value="hrcA"/>
    <property type="match status" value="1"/>
</dbReference>
<accession>A0A9D2CE74</accession>
<gene>
    <name evidence="5 7" type="primary">hrcA</name>
    <name evidence="7" type="ORF">H9728_00500</name>
</gene>
<keyword evidence="3 5" id="KW-0346">Stress response</keyword>
<evidence type="ECO:0000256" key="2">
    <source>
        <dbReference type="ARBA" id="ARBA00023015"/>
    </source>
</evidence>
<dbReference type="InterPro" id="IPR002571">
    <property type="entry name" value="HrcA"/>
</dbReference>
<dbReference type="PANTHER" id="PTHR34824">
    <property type="entry name" value="HEAT-INDUCIBLE TRANSCRIPTION REPRESSOR HRCA"/>
    <property type="match status" value="1"/>
</dbReference>
<dbReference type="InterPro" id="IPR036388">
    <property type="entry name" value="WH-like_DNA-bd_sf"/>
</dbReference>